<comment type="subcellular location">
    <subcellularLocation>
        <location evidence="5">Cytoplasm</location>
    </subcellularLocation>
</comment>
<keyword evidence="2 5" id="KW-0808">Transferase</keyword>
<dbReference type="EMBL" id="PVNL01000053">
    <property type="protein sequence ID" value="PRQ07487.1"/>
    <property type="molecule type" value="Genomic_DNA"/>
</dbReference>
<keyword evidence="6" id="KW-0328">Glycosyltransferase</keyword>
<dbReference type="HAMAP" id="MF_00113">
    <property type="entry name" value="QueA"/>
    <property type="match status" value="1"/>
</dbReference>
<evidence type="ECO:0000313" key="6">
    <source>
        <dbReference type="EMBL" id="PRQ07487.1"/>
    </source>
</evidence>
<gene>
    <name evidence="5 6" type="primary">queA</name>
    <name evidence="6" type="ORF">ENSA7_27840</name>
</gene>
<sequence length="360" mass="38878">MAGVAAVRVWSATVPSPADFDFELPTAQIAQRPPERRDAARLLLVPRAGPVQHRGIVDLPQLLADRPLIVVNDSKVVPARIHARRETGSRFELLIVDPAALGPGARVHAWIRKAKRLRVGELLQVEGAELTLRYQGRPTDQPDSRACVLEIVHGQLLAGLDAAGELPLPPYIARPDGPSAQDLERYQTVFARDRGSVAAPTAGLHFDDALLASLDHTAITLHVGPGTFLPLEAEDVRAHRVGAERYEISEQAAAQIESARAEGRAILAVGTTVTRTLESVAAAHGGRIVAGAGATELVITPGHPFSIVDRLLTNFHLPRSSLLMLVCSFAGRERVLAAYAEAVRANYRFYSYGDCMLVER</sequence>
<dbReference type="NCBIfam" id="TIGR00113">
    <property type="entry name" value="queA"/>
    <property type="match status" value="1"/>
</dbReference>
<keyword evidence="3 5" id="KW-0949">S-adenosyl-L-methionine</keyword>
<dbReference type="AlphaFoldDB" id="A0A2S9YQW4"/>
<dbReference type="Proteomes" id="UP000238823">
    <property type="component" value="Unassembled WGS sequence"/>
</dbReference>
<dbReference type="InterPro" id="IPR042118">
    <property type="entry name" value="QueA_dom1"/>
</dbReference>
<accession>A0A2S9YQW4</accession>
<evidence type="ECO:0000256" key="5">
    <source>
        <dbReference type="HAMAP-Rule" id="MF_00113"/>
    </source>
</evidence>
<evidence type="ECO:0000256" key="3">
    <source>
        <dbReference type="ARBA" id="ARBA00022691"/>
    </source>
</evidence>
<dbReference type="NCBIfam" id="NF001140">
    <property type="entry name" value="PRK00147.1"/>
    <property type="match status" value="1"/>
</dbReference>
<dbReference type="EC" id="2.4.99.17" evidence="5"/>
<dbReference type="InterPro" id="IPR042119">
    <property type="entry name" value="QueA_dom2"/>
</dbReference>
<keyword evidence="1 5" id="KW-0963">Cytoplasm</keyword>
<dbReference type="UniPathway" id="UPA00392"/>
<organism evidence="6 7">
    <name type="scientific">Enhygromyxa salina</name>
    <dbReference type="NCBI Taxonomy" id="215803"/>
    <lineage>
        <taxon>Bacteria</taxon>
        <taxon>Pseudomonadati</taxon>
        <taxon>Myxococcota</taxon>
        <taxon>Polyangia</taxon>
        <taxon>Nannocystales</taxon>
        <taxon>Nannocystaceae</taxon>
        <taxon>Enhygromyxa</taxon>
    </lineage>
</organism>
<evidence type="ECO:0000256" key="2">
    <source>
        <dbReference type="ARBA" id="ARBA00022679"/>
    </source>
</evidence>
<comment type="catalytic activity">
    <reaction evidence="5">
        <text>7-aminomethyl-7-carbaguanosine(34) in tRNA + S-adenosyl-L-methionine = epoxyqueuosine(34) in tRNA + adenine + L-methionine + 2 H(+)</text>
        <dbReference type="Rhea" id="RHEA:32155"/>
        <dbReference type="Rhea" id="RHEA-COMP:10342"/>
        <dbReference type="Rhea" id="RHEA-COMP:18582"/>
        <dbReference type="ChEBI" id="CHEBI:15378"/>
        <dbReference type="ChEBI" id="CHEBI:16708"/>
        <dbReference type="ChEBI" id="CHEBI:57844"/>
        <dbReference type="ChEBI" id="CHEBI:59789"/>
        <dbReference type="ChEBI" id="CHEBI:82833"/>
        <dbReference type="ChEBI" id="CHEBI:194443"/>
        <dbReference type="EC" id="2.4.99.17"/>
    </reaction>
</comment>
<comment type="caution">
    <text evidence="6">The sequence shown here is derived from an EMBL/GenBank/DDBJ whole genome shotgun (WGS) entry which is preliminary data.</text>
</comment>
<comment type="subunit">
    <text evidence="5">Monomer.</text>
</comment>
<dbReference type="GO" id="GO:0008616">
    <property type="term" value="P:tRNA queuosine(34) biosynthetic process"/>
    <property type="evidence" value="ECO:0007669"/>
    <property type="project" value="UniProtKB-UniRule"/>
</dbReference>
<keyword evidence="6" id="KW-0413">Isomerase</keyword>
<dbReference type="PANTHER" id="PTHR30307">
    <property type="entry name" value="S-ADENOSYLMETHIONINE:TRNA RIBOSYLTRANSFERASE-ISOMERASE"/>
    <property type="match status" value="1"/>
</dbReference>
<dbReference type="GO" id="GO:0051075">
    <property type="term" value="F:S-adenosylmethionine:tRNA ribosyltransferase-isomerase activity"/>
    <property type="evidence" value="ECO:0007669"/>
    <property type="project" value="UniProtKB-EC"/>
</dbReference>
<dbReference type="GO" id="GO:0005737">
    <property type="term" value="C:cytoplasm"/>
    <property type="evidence" value="ECO:0007669"/>
    <property type="project" value="UniProtKB-SubCell"/>
</dbReference>
<evidence type="ECO:0000256" key="4">
    <source>
        <dbReference type="ARBA" id="ARBA00022785"/>
    </source>
</evidence>
<comment type="function">
    <text evidence="5">Transfers and isomerizes the ribose moiety from AdoMet to the 7-aminomethyl group of 7-deazaguanine (preQ1-tRNA) to give epoxyqueuosine (oQ-tRNA).</text>
</comment>
<dbReference type="InterPro" id="IPR036100">
    <property type="entry name" value="QueA_sf"/>
</dbReference>
<protein>
    <recommendedName>
        <fullName evidence="5">S-adenosylmethionine:tRNA ribosyltransferase-isomerase</fullName>
        <ecNumber evidence="5">2.4.99.17</ecNumber>
    </recommendedName>
    <alternativeName>
        <fullName evidence="5">Queuosine biosynthesis protein QueA</fullName>
    </alternativeName>
</protein>
<evidence type="ECO:0000313" key="7">
    <source>
        <dbReference type="Proteomes" id="UP000238823"/>
    </source>
</evidence>
<proteinExistence type="inferred from homology"/>
<dbReference type="Pfam" id="PF02547">
    <property type="entry name" value="Queuosine_synth"/>
    <property type="match status" value="1"/>
</dbReference>
<comment type="pathway">
    <text evidence="5">tRNA modification; tRNA-queuosine biosynthesis.</text>
</comment>
<dbReference type="Gene3D" id="2.40.10.240">
    <property type="entry name" value="QueA-like"/>
    <property type="match status" value="1"/>
</dbReference>
<name>A0A2S9YQW4_9BACT</name>
<evidence type="ECO:0000256" key="1">
    <source>
        <dbReference type="ARBA" id="ARBA00022490"/>
    </source>
</evidence>
<comment type="similarity">
    <text evidence="5">Belongs to the QueA family.</text>
</comment>
<keyword evidence="4 5" id="KW-0671">Queuosine biosynthesis</keyword>
<dbReference type="InterPro" id="IPR003699">
    <property type="entry name" value="QueA"/>
</dbReference>
<dbReference type="Gene3D" id="3.40.1780.10">
    <property type="entry name" value="QueA-like"/>
    <property type="match status" value="1"/>
</dbReference>
<dbReference type="SUPFAM" id="SSF111337">
    <property type="entry name" value="QueA-like"/>
    <property type="match status" value="1"/>
</dbReference>
<dbReference type="PANTHER" id="PTHR30307:SF0">
    <property type="entry name" value="S-ADENOSYLMETHIONINE:TRNA RIBOSYLTRANSFERASE-ISOMERASE"/>
    <property type="match status" value="1"/>
</dbReference>
<reference evidence="6 7" key="1">
    <citation type="submission" date="2018-03" db="EMBL/GenBank/DDBJ databases">
        <title>Draft Genome Sequences of the Obligatory Marine Myxobacteria Enhygromyxa salina SWB007.</title>
        <authorList>
            <person name="Poehlein A."/>
            <person name="Moghaddam J.A."/>
            <person name="Harms H."/>
            <person name="Alanjari M."/>
            <person name="Koenig G.M."/>
            <person name="Daniel R."/>
            <person name="Schaeberle T.F."/>
        </authorList>
    </citation>
    <scope>NUCLEOTIDE SEQUENCE [LARGE SCALE GENOMIC DNA]</scope>
    <source>
        <strain evidence="6 7">SWB007</strain>
    </source>
</reference>